<dbReference type="PROSITE" id="PS50089">
    <property type="entry name" value="ZF_RING_2"/>
    <property type="match status" value="1"/>
</dbReference>
<dbReference type="PANTHER" id="PTHR22937:SF65">
    <property type="entry name" value="E3 UBIQUITIN-PROTEIN LIGASE ARK2C"/>
    <property type="match status" value="1"/>
</dbReference>
<dbReference type="AlphaFoldDB" id="A0A8S1QZV5"/>
<evidence type="ECO:0000256" key="10">
    <source>
        <dbReference type="SAM" id="MobiDB-lite"/>
    </source>
</evidence>
<evidence type="ECO:0000256" key="3">
    <source>
        <dbReference type="ARBA" id="ARBA00022679"/>
    </source>
</evidence>
<evidence type="ECO:0000256" key="6">
    <source>
        <dbReference type="ARBA" id="ARBA00022786"/>
    </source>
</evidence>
<name>A0A8S1QZV5_9CILI</name>
<proteinExistence type="predicted"/>
<dbReference type="GO" id="GO:0008270">
    <property type="term" value="F:zinc ion binding"/>
    <property type="evidence" value="ECO:0007669"/>
    <property type="project" value="UniProtKB-KW"/>
</dbReference>
<evidence type="ECO:0000256" key="4">
    <source>
        <dbReference type="ARBA" id="ARBA00022723"/>
    </source>
</evidence>
<feature type="compositionally biased region" description="Polar residues" evidence="10">
    <location>
        <begin position="64"/>
        <end position="77"/>
    </location>
</feature>
<dbReference type="EC" id="2.3.2.27" evidence="2"/>
<accession>A0A8S1QZV5</accession>
<feature type="compositionally biased region" description="Low complexity" evidence="10">
    <location>
        <begin position="12"/>
        <end position="23"/>
    </location>
</feature>
<dbReference type="PANTHER" id="PTHR22937">
    <property type="entry name" value="E3 UBIQUITIN-PROTEIN LIGASE RNF165"/>
    <property type="match status" value="1"/>
</dbReference>
<protein>
    <recommendedName>
        <fullName evidence="2">RING-type E3 ubiquitin transferase</fullName>
        <ecNumber evidence="2">2.3.2.27</ecNumber>
    </recommendedName>
</protein>
<evidence type="ECO:0000256" key="5">
    <source>
        <dbReference type="ARBA" id="ARBA00022771"/>
    </source>
</evidence>
<reference evidence="12" key="1">
    <citation type="submission" date="2021-01" db="EMBL/GenBank/DDBJ databases">
        <authorList>
            <consortium name="Genoscope - CEA"/>
            <person name="William W."/>
        </authorList>
    </citation>
    <scope>NUCLEOTIDE SEQUENCE</scope>
</reference>
<dbReference type="Proteomes" id="UP000692954">
    <property type="component" value="Unassembled WGS sequence"/>
</dbReference>
<gene>
    <name evidence="12" type="ORF">PSON_ATCC_30995.1.T1250149</name>
</gene>
<sequence>MDNIQIDNFQINSKQKNFSSSNQSDDENNGQLESSQKKESDNKKKEQKLKIKMKRKLRKKMTNEQKLSNKQMSNNQEQKLKKDRLSNIFSEVSKDNQLEIPNKKYKIEQEPQVLNQFLNENQKNETIIFNKQPEQIMVNKLPNFIENIEQNQYLSIALSKSNEHQHLLFQKFLNFLGITQEEYVNIQQYLPDVPSEQLPQFLVQQKRINETFQIQKQQQQQLIHQNQQINQVIDNYQQQQNDQFLINEQDQYEQFQILLIQNQQNQNYKFLQNQIQEQQYQQKFIEIEFKFNPELSDENLECDICAETYMNGDKLAILPCIHRFHLNCITSWMQKSPQCPICHQS</sequence>
<feature type="compositionally biased region" description="Polar residues" evidence="10">
    <location>
        <begin position="1"/>
        <end position="11"/>
    </location>
</feature>
<evidence type="ECO:0000256" key="7">
    <source>
        <dbReference type="ARBA" id="ARBA00022833"/>
    </source>
</evidence>
<dbReference type="InterPro" id="IPR001841">
    <property type="entry name" value="Znf_RING"/>
</dbReference>
<dbReference type="GO" id="GO:0061630">
    <property type="term" value="F:ubiquitin protein ligase activity"/>
    <property type="evidence" value="ECO:0007669"/>
    <property type="project" value="UniProtKB-EC"/>
</dbReference>
<dbReference type="SMART" id="SM00184">
    <property type="entry name" value="RING"/>
    <property type="match status" value="1"/>
</dbReference>
<feature type="coiled-coil region" evidence="9">
    <location>
        <begin position="219"/>
        <end position="281"/>
    </location>
</feature>
<feature type="region of interest" description="Disordered" evidence="10">
    <location>
        <begin position="1"/>
        <end position="86"/>
    </location>
</feature>
<feature type="domain" description="RING-type" evidence="11">
    <location>
        <begin position="302"/>
        <end position="343"/>
    </location>
</feature>
<dbReference type="OrthoDB" id="313469at2759"/>
<feature type="compositionally biased region" description="Basic residues" evidence="10">
    <location>
        <begin position="45"/>
        <end position="60"/>
    </location>
</feature>
<comment type="caution">
    <text evidence="12">The sequence shown here is derived from an EMBL/GenBank/DDBJ whole genome shotgun (WGS) entry which is preliminary data.</text>
</comment>
<evidence type="ECO:0000256" key="8">
    <source>
        <dbReference type="PROSITE-ProRule" id="PRU00175"/>
    </source>
</evidence>
<evidence type="ECO:0000256" key="1">
    <source>
        <dbReference type="ARBA" id="ARBA00000900"/>
    </source>
</evidence>
<evidence type="ECO:0000256" key="2">
    <source>
        <dbReference type="ARBA" id="ARBA00012483"/>
    </source>
</evidence>
<dbReference type="CDD" id="cd16454">
    <property type="entry name" value="RING-H2_PA-TM-RING"/>
    <property type="match status" value="1"/>
</dbReference>
<keyword evidence="4" id="KW-0479">Metal-binding</keyword>
<evidence type="ECO:0000259" key="11">
    <source>
        <dbReference type="PROSITE" id="PS50089"/>
    </source>
</evidence>
<evidence type="ECO:0000313" key="12">
    <source>
        <dbReference type="EMBL" id="CAD8120332.1"/>
    </source>
</evidence>
<comment type="catalytic activity">
    <reaction evidence="1">
        <text>S-ubiquitinyl-[E2 ubiquitin-conjugating enzyme]-L-cysteine + [acceptor protein]-L-lysine = [E2 ubiquitin-conjugating enzyme]-L-cysteine + N(6)-ubiquitinyl-[acceptor protein]-L-lysine.</text>
        <dbReference type="EC" id="2.3.2.27"/>
    </reaction>
</comment>
<evidence type="ECO:0000313" key="13">
    <source>
        <dbReference type="Proteomes" id="UP000692954"/>
    </source>
</evidence>
<organism evidence="12 13">
    <name type="scientific">Paramecium sonneborni</name>
    <dbReference type="NCBI Taxonomy" id="65129"/>
    <lineage>
        <taxon>Eukaryota</taxon>
        <taxon>Sar</taxon>
        <taxon>Alveolata</taxon>
        <taxon>Ciliophora</taxon>
        <taxon>Intramacronucleata</taxon>
        <taxon>Oligohymenophorea</taxon>
        <taxon>Peniculida</taxon>
        <taxon>Parameciidae</taxon>
        <taxon>Paramecium</taxon>
    </lineage>
</organism>
<feature type="compositionally biased region" description="Basic and acidic residues" evidence="10">
    <location>
        <begin position="35"/>
        <end position="44"/>
    </location>
</feature>
<keyword evidence="7" id="KW-0862">Zinc</keyword>
<keyword evidence="6" id="KW-0833">Ubl conjugation pathway</keyword>
<evidence type="ECO:0000256" key="9">
    <source>
        <dbReference type="SAM" id="Coils"/>
    </source>
</evidence>
<dbReference type="EMBL" id="CAJJDN010000125">
    <property type="protein sequence ID" value="CAD8120332.1"/>
    <property type="molecule type" value="Genomic_DNA"/>
</dbReference>
<keyword evidence="13" id="KW-1185">Reference proteome</keyword>
<dbReference type="InterPro" id="IPR045191">
    <property type="entry name" value="MBR1/2-like"/>
</dbReference>
<keyword evidence="3" id="KW-0808">Transferase</keyword>
<keyword evidence="9" id="KW-0175">Coiled coil</keyword>
<dbReference type="Pfam" id="PF13639">
    <property type="entry name" value="zf-RING_2"/>
    <property type="match status" value="1"/>
</dbReference>
<keyword evidence="5 8" id="KW-0863">Zinc-finger</keyword>